<organism evidence="3 4">
    <name type="scientific">Furfurilactobacillus curtus</name>
    <dbReference type="NCBI Taxonomy" id="1746200"/>
    <lineage>
        <taxon>Bacteria</taxon>
        <taxon>Bacillati</taxon>
        <taxon>Bacillota</taxon>
        <taxon>Bacilli</taxon>
        <taxon>Lactobacillales</taxon>
        <taxon>Lactobacillaceae</taxon>
        <taxon>Furfurilactobacillus</taxon>
    </lineage>
</organism>
<evidence type="ECO:0000313" key="3">
    <source>
        <dbReference type="EMBL" id="GKT06160.1"/>
    </source>
</evidence>
<comment type="caution">
    <text evidence="3">The sequence shown here is derived from an EMBL/GenBank/DDBJ whole genome shotgun (WGS) entry which is preliminary data.</text>
</comment>
<proteinExistence type="predicted"/>
<dbReference type="InterPro" id="IPR002656">
    <property type="entry name" value="Acyl_transf_3_dom"/>
</dbReference>
<dbReference type="PANTHER" id="PTHR37312:SF1">
    <property type="entry name" value="MEMBRANE-BOUND ACYLTRANSFERASE YKRP-RELATED"/>
    <property type="match status" value="1"/>
</dbReference>
<dbReference type="EMBL" id="BQXO01000004">
    <property type="protein sequence ID" value="GKT06160.1"/>
    <property type="molecule type" value="Genomic_DNA"/>
</dbReference>
<keyword evidence="4" id="KW-1185">Reference proteome</keyword>
<feature type="transmembrane region" description="Helical" evidence="1">
    <location>
        <begin position="64"/>
        <end position="86"/>
    </location>
</feature>
<dbReference type="InterPro" id="IPR052734">
    <property type="entry name" value="Nod_factor_acetyltransferase"/>
</dbReference>
<dbReference type="Pfam" id="PF01757">
    <property type="entry name" value="Acyl_transf_3"/>
    <property type="match status" value="1"/>
</dbReference>
<feature type="transmembrane region" description="Helical" evidence="1">
    <location>
        <begin position="141"/>
        <end position="162"/>
    </location>
</feature>
<reference evidence="3 4" key="1">
    <citation type="submission" date="2022-03" db="EMBL/GenBank/DDBJ databases">
        <title>Draft genome sequence of Furfurilactobacillus curtus JCM 31185.</title>
        <authorList>
            <person name="Suzuki S."/>
            <person name="Endo A."/>
            <person name="Kajikawa A."/>
        </authorList>
    </citation>
    <scope>NUCLEOTIDE SEQUENCE [LARGE SCALE GENOMIC DNA]</scope>
    <source>
        <strain evidence="3 4">JCM 31185</strain>
    </source>
</reference>
<protein>
    <submittedName>
        <fullName evidence="3">O-acetyltransferase</fullName>
    </submittedName>
</protein>
<keyword evidence="1" id="KW-1133">Transmembrane helix</keyword>
<evidence type="ECO:0000313" key="4">
    <source>
        <dbReference type="Proteomes" id="UP001628078"/>
    </source>
</evidence>
<keyword evidence="1" id="KW-0472">Membrane</keyword>
<dbReference type="Proteomes" id="UP001628078">
    <property type="component" value="Unassembled WGS sequence"/>
</dbReference>
<accession>A0ABQ5JPI2</accession>
<feature type="domain" description="Acyltransferase 3" evidence="2">
    <location>
        <begin position="5"/>
        <end position="347"/>
    </location>
</feature>
<feature type="transmembrane region" description="Helical" evidence="1">
    <location>
        <begin position="329"/>
        <end position="352"/>
    </location>
</feature>
<feature type="transmembrane region" description="Helical" evidence="1">
    <location>
        <begin position="259"/>
        <end position="278"/>
    </location>
</feature>
<evidence type="ECO:0000259" key="2">
    <source>
        <dbReference type="Pfam" id="PF01757"/>
    </source>
</evidence>
<sequence length="376" mass="42189">MKRIEWIDLTRGIAMIMIIIGHSMYVYSASGLVRLFFAVHVPIFFVLSGYLFKRRSWSRLLKGLMGNILLPYFGTVLIIMFLSWLAPGLPGWVGIKGLGSLSKAALAGIAGVGTSLPVSKAALVGISGVATPVPFIFNHNLSVPAIGVIWFLLAMFLGNLIFNGLLNIRRYFKCSDMVLFLLSIVLTGMGFGLTKFGVLPWSLNAALVSQSFYWFGFWLRQTNLMDTWCKHSWILVVAVILWGLSAWIGPFYLNIGFAANPFFAVIGAMGGSFTIIIFAKWLSNFDRKRLSWLTLFGKESLIVMCIHMIDLDNLKLGDFIFAHSNALFGPLLAVILVILYRILLTTVAVYLIPHLPWIRSVYMHRQFPFKRKKVFS</sequence>
<dbReference type="PANTHER" id="PTHR37312">
    <property type="entry name" value="MEMBRANE-BOUND ACYLTRANSFERASE YKRP-RELATED"/>
    <property type="match status" value="1"/>
</dbReference>
<gene>
    <name evidence="3" type="ORF">JCM31185_14470</name>
</gene>
<feature type="transmembrane region" description="Helical" evidence="1">
    <location>
        <begin position="290"/>
        <end position="309"/>
    </location>
</feature>
<name>A0ABQ5JPI2_9LACO</name>
<feature type="transmembrane region" description="Helical" evidence="1">
    <location>
        <begin position="12"/>
        <end position="29"/>
    </location>
</feature>
<feature type="transmembrane region" description="Helical" evidence="1">
    <location>
        <begin position="35"/>
        <end position="52"/>
    </location>
</feature>
<feature type="transmembrane region" description="Helical" evidence="1">
    <location>
        <begin position="174"/>
        <end position="193"/>
    </location>
</feature>
<evidence type="ECO:0000256" key="1">
    <source>
        <dbReference type="SAM" id="Phobius"/>
    </source>
</evidence>
<dbReference type="RefSeq" id="WP_407884070.1">
    <property type="nucleotide sequence ID" value="NZ_BQXO01000004.1"/>
</dbReference>
<keyword evidence="1" id="KW-0812">Transmembrane</keyword>
<feature type="transmembrane region" description="Helical" evidence="1">
    <location>
        <begin position="231"/>
        <end position="253"/>
    </location>
</feature>
<feature type="transmembrane region" description="Helical" evidence="1">
    <location>
        <begin position="199"/>
        <end position="219"/>
    </location>
</feature>